<keyword evidence="9" id="KW-0406">Ion transport</keyword>
<evidence type="ECO:0000256" key="2">
    <source>
        <dbReference type="ARBA" id="ARBA00006434"/>
    </source>
</evidence>
<dbReference type="NCBIfam" id="TIGR03648">
    <property type="entry name" value="Na_symport_lg"/>
    <property type="match status" value="1"/>
</dbReference>
<feature type="transmembrane region" description="Helical" evidence="11">
    <location>
        <begin position="48"/>
        <end position="66"/>
    </location>
</feature>
<keyword evidence="9" id="KW-0915">Sodium</keyword>
<dbReference type="CDD" id="cd11480">
    <property type="entry name" value="SLC5sbd_u4"/>
    <property type="match status" value="1"/>
</dbReference>
<name>A0A3L7AJ05_9HYPH</name>
<dbReference type="GO" id="GO:0015293">
    <property type="term" value="F:symporter activity"/>
    <property type="evidence" value="ECO:0007669"/>
    <property type="project" value="UniProtKB-KW"/>
</dbReference>
<feature type="transmembrane region" description="Helical" evidence="11">
    <location>
        <begin position="158"/>
        <end position="177"/>
    </location>
</feature>
<dbReference type="Gene3D" id="1.20.1730.10">
    <property type="entry name" value="Sodium/glucose cotransporter"/>
    <property type="match status" value="1"/>
</dbReference>
<feature type="transmembrane region" description="Helical" evidence="11">
    <location>
        <begin position="222"/>
        <end position="241"/>
    </location>
</feature>
<feature type="transmembrane region" description="Helical" evidence="11">
    <location>
        <begin position="189"/>
        <end position="210"/>
    </location>
</feature>
<evidence type="ECO:0000256" key="3">
    <source>
        <dbReference type="ARBA" id="ARBA00022448"/>
    </source>
</evidence>
<comment type="caution">
    <text evidence="12">The sequence shown here is derived from an EMBL/GenBank/DDBJ whole genome shotgun (WGS) entry which is preliminary data.</text>
</comment>
<evidence type="ECO:0000256" key="11">
    <source>
        <dbReference type="SAM" id="Phobius"/>
    </source>
</evidence>
<dbReference type="EMBL" id="RCTF01000003">
    <property type="protein sequence ID" value="RLP80483.1"/>
    <property type="molecule type" value="Genomic_DNA"/>
</dbReference>
<feature type="transmembrane region" description="Helical" evidence="11">
    <location>
        <begin position="117"/>
        <end position="138"/>
    </location>
</feature>
<dbReference type="PANTHER" id="PTHR48086">
    <property type="entry name" value="SODIUM/PROLINE SYMPORTER-RELATED"/>
    <property type="match status" value="1"/>
</dbReference>
<gene>
    <name evidence="12" type="ORF">D9R14_05350</name>
</gene>
<dbReference type="InterPro" id="IPR038377">
    <property type="entry name" value="Na/Glc_symporter_sf"/>
</dbReference>
<dbReference type="Pfam" id="PF00474">
    <property type="entry name" value="SSF"/>
    <property type="match status" value="2"/>
</dbReference>
<dbReference type="PANTHER" id="PTHR48086:SF5">
    <property type="entry name" value="NA(+):SOLUTE SYMPORTER (SSF FAMILY)"/>
    <property type="match status" value="1"/>
</dbReference>
<protein>
    <submittedName>
        <fullName evidence="12">Cation acetate symporter</fullName>
    </submittedName>
</protein>
<feature type="transmembrane region" description="Helical" evidence="11">
    <location>
        <begin position="292"/>
        <end position="314"/>
    </location>
</feature>
<evidence type="ECO:0000256" key="8">
    <source>
        <dbReference type="ARBA" id="ARBA00023136"/>
    </source>
</evidence>
<keyword evidence="7 11" id="KW-1133">Transmembrane helix</keyword>
<keyword evidence="8 11" id="KW-0472">Membrane</keyword>
<evidence type="ECO:0000256" key="5">
    <source>
        <dbReference type="ARBA" id="ARBA00022692"/>
    </source>
</evidence>
<dbReference type="GO" id="GO:0006814">
    <property type="term" value="P:sodium ion transport"/>
    <property type="evidence" value="ECO:0007669"/>
    <property type="project" value="UniProtKB-KW"/>
</dbReference>
<dbReference type="RefSeq" id="WP_121622277.1">
    <property type="nucleotide sequence ID" value="NZ_JACIIW010000006.1"/>
</dbReference>
<keyword evidence="13" id="KW-1185">Reference proteome</keyword>
<dbReference type="Proteomes" id="UP000269692">
    <property type="component" value="Unassembled WGS sequence"/>
</dbReference>
<reference evidence="12 13" key="1">
    <citation type="submission" date="2018-10" db="EMBL/GenBank/DDBJ databases">
        <title>Xanthobacter tagetidis genome sequencing and assembly.</title>
        <authorList>
            <person name="Maclea K.S."/>
            <person name="Goen A.E."/>
            <person name="Fatima S.A."/>
        </authorList>
    </citation>
    <scope>NUCLEOTIDE SEQUENCE [LARGE SCALE GENOMIC DNA]</scope>
    <source>
        <strain evidence="12 13">ATCC 700314</strain>
    </source>
</reference>
<dbReference type="InterPro" id="IPR001734">
    <property type="entry name" value="Na/solute_symporter"/>
</dbReference>
<keyword evidence="5 11" id="KW-0812">Transmembrane</keyword>
<dbReference type="GO" id="GO:0005886">
    <property type="term" value="C:plasma membrane"/>
    <property type="evidence" value="ECO:0007669"/>
    <property type="project" value="TreeGrafter"/>
</dbReference>
<organism evidence="12 13">
    <name type="scientific">Xanthobacter tagetidis</name>
    <dbReference type="NCBI Taxonomy" id="60216"/>
    <lineage>
        <taxon>Bacteria</taxon>
        <taxon>Pseudomonadati</taxon>
        <taxon>Pseudomonadota</taxon>
        <taxon>Alphaproteobacteria</taxon>
        <taxon>Hyphomicrobiales</taxon>
        <taxon>Xanthobacteraceae</taxon>
        <taxon>Xanthobacter</taxon>
    </lineage>
</organism>
<dbReference type="NCBIfam" id="TIGR00813">
    <property type="entry name" value="sss"/>
    <property type="match status" value="1"/>
</dbReference>
<dbReference type="InterPro" id="IPR019899">
    <property type="entry name" value="Na/solute_symporter_VC_2705"/>
</dbReference>
<proteinExistence type="inferred from homology"/>
<feature type="transmembrane region" description="Helical" evidence="11">
    <location>
        <begin position="476"/>
        <end position="494"/>
    </location>
</feature>
<keyword evidence="3" id="KW-0813">Transport</keyword>
<keyword evidence="9" id="KW-0739">Sodium transport</keyword>
<evidence type="ECO:0000313" key="12">
    <source>
        <dbReference type="EMBL" id="RLP80483.1"/>
    </source>
</evidence>
<feature type="transmembrane region" description="Helical" evidence="11">
    <location>
        <begin position="427"/>
        <end position="456"/>
    </location>
</feature>
<accession>A0A3L7AJ05</accession>
<keyword evidence="4" id="KW-1003">Cell membrane</keyword>
<dbReference type="InterPro" id="IPR050277">
    <property type="entry name" value="Sodium:Solute_Symporter"/>
</dbReference>
<feature type="transmembrane region" description="Helical" evidence="11">
    <location>
        <begin position="500"/>
        <end position="524"/>
    </location>
</feature>
<evidence type="ECO:0000256" key="7">
    <source>
        <dbReference type="ARBA" id="ARBA00022989"/>
    </source>
</evidence>
<sequence length="654" mass="69745">MSAESSSATKGGDFVSNLGKVYGIYTGGFLAFVVLLAILEQMGVPNRIIGYLFVFFTLAVYALIGIMSRTMQVSEYYVAGRRVPAIYNGMATGADWMSAASFIGMAGSLYLLGYDGLAFVLGWTGGYVLVAILVAPFLRKFGAYTVPDFMSARFGGNLARFLAIIVLLCCSFTYVVAQIYGTGIIASRFLGMSFEMAVYVGLAGILVCSMLGGMRAVTWTQVAQYIVLIVAYLTPVVILSAQKFGLPIPQLTYGMALQEIGNLEQSMRASGLAPATMKEHVAPFTSYSPLNFFALILCLMVGTASLPHVLMRYFTTPSVREARNSVAWSLLFIFLLYFTAPAYAAFSKLEVYQNVIGQPLANLPAWIFTYGKLELVKVCGANAVDVQAIITACGNIANQGGLLRLQDLAINTDTIVISTPEIAGLPYVIAGLVAAGGLAAALSTADGLLLAIANALSHDIYYKMIDPNAPTQRRLVVARVLLLIVAVLAAFTASTRPADILAMVSWAFSLAAAGNFPALVLGVWWKRANAYGAVAGMIAGFGITLFYLVVSRYYPELGATSFGMTSLLNPITGAPIVDVAKALADPATANAVLASKVGWFNINNISSAIFGMPVGFAVMVIVSLMTPAPSREMQEMVEEIRRPRGGVMMKEKAA</sequence>
<dbReference type="OrthoDB" id="9764416at2"/>
<evidence type="ECO:0000256" key="1">
    <source>
        <dbReference type="ARBA" id="ARBA00004141"/>
    </source>
</evidence>
<evidence type="ECO:0000256" key="9">
    <source>
        <dbReference type="ARBA" id="ARBA00023201"/>
    </source>
</evidence>
<dbReference type="PROSITE" id="PS00457">
    <property type="entry name" value="NA_SOLUT_SYMP_2"/>
    <property type="match status" value="1"/>
</dbReference>
<feature type="transmembrane region" description="Helical" evidence="11">
    <location>
        <begin position="326"/>
        <end position="346"/>
    </location>
</feature>
<evidence type="ECO:0000313" key="13">
    <source>
        <dbReference type="Proteomes" id="UP000269692"/>
    </source>
</evidence>
<dbReference type="GO" id="GO:0046942">
    <property type="term" value="P:carboxylic acid transport"/>
    <property type="evidence" value="ECO:0007669"/>
    <property type="project" value="UniProtKB-ARBA"/>
</dbReference>
<evidence type="ECO:0000256" key="4">
    <source>
        <dbReference type="ARBA" id="ARBA00022475"/>
    </source>
</evidence>
<dbReference type="AlphaFoldDB" id="A0A3L7AJ05"/>
<feature type="transmembrane region" description="Helical" evidence="11">
    <location>
        <begin position="86"/>
        <end position="111"/>
    </location>
</feature>
<evidence type="ECO:0000256" key="6">
    <source>
        <dbReference type="ARBA" id="ARBA00022847"/>
    </source>
</evidence>
<feature type="transmembrane region" description="Helical" evidence="11">
    <location>
        <begin position="21"/>
        <end position="42"/>
    </location>
</feature>
<feature type="transmembrane region" description="Helical" evidence="11">
    <location>
        <begin position="531"/>
        <end position="550"/>
    </location>
</feature>
<dbReference type="InterPro" id="IPR018212">
    <property type="entry name" value="Na/solute_symporter_CS"/>
</dbReference>
<comment type="subcellular location">
    <subcellularLocation>
        <location evidence="1">Membrane</location>
        <topology evidence="1">Multi-pass membrane protein</topology>
    </subcellularLocation>
</comment>
<comment type="similarity">
    <text evidence="2 10">Belongs to the sodium:solute symporter (SSF) (TC 2.A.21) family.</text>
</comment>
<evidence type="ECO:0000256" key="10">
    <source>
        <dbReference type="RuleBase" id="RU362091"/>
    </source>
</evidence>
<keyword evidence="6" id="KW-0769">Symport</keyword>
<dbReference type="PROSITE" id="PS50283">
    <property type="entry name" value="NA_SOLUT_SYMP_3"/>
    <property type="match status" value="1"/>
</dbReference>
<feature type="transmembrane region" description="Helical" evidence="11">
    <location>
        <begin position="605"/>
        <end position="626"/>
    </location>
</feature>